<reference evidence="2" key="2">
    <citation type="submission" date="2023-06" db="EMBL/GenBank/DDBJ databases">
        <authorList>
            <person name="Ma L."/>
            <person name="Liu K.-W."/>
            <person name="Li Z."/>
            <person name="Hsiao Y.-Y."/>
            <person name="Qi Y."/>
            <person name="Fu T."/>
            <person name="Tang G."/>
            <person name="Zhang D."/>
            <person name="Sun W.-H."/>
            <person name="Liu D.-K."/>
            <person name="Li Y."/>
            <person name="Chen G.-Z."/>
            <person name="Liu X.-D."/>
            <person name="Liao X.-Y."/>
            <person name="Jiang Y.-T."/>
            <person name="Yu X."/>
            <person name="Hao Y."/>
            <person name="Huang J."/>
            <person name="Zhao X.-W."/>
            <person name="Ke S."/>
            <person name="Chen Y.-Y."/>
            <person name="Wu W.-L."/>
            <person name="Hsu J.-L."/>
            <person name="Lin Y.-F."/>
            <person name="Huang M.-D."/>
            <person name="Li C.-Y."/>
            <person name="Huang L."/>
            <person name="Wang Z.-W."/>
            <person name="Zhao X."/>
            <person name="Zhong W.-Y."/>
            <person name="Peng D.-H."/>
            <person name="Ahmad S."/>
            <person name="Lan S."/>
            <person name="Zhang J.-S."/>
            <person name="Tsai W.-C."/>
            <person name="Van De Peer Y."/>
            <person name="Liu Z.-J."/>
        </authorList>
    </citation>
    <scope>NUCLEOTIDE SEQUENCE</scope>
    <source>
        <strain evidence="2">SCP</strain>
        <tissue evidence="2">Leaves</tissue>
    </source>
</reference>
<dbReference type="GO" id="GO:0008168">
    <property type="term" value="F:methyltransferase activity"/>
    <property type="evidence" value="ECO:0007669"/>
    <property type="project" value="TreeGrafter"/>
</dbReference>
<dbReference type="Pfam" id="PF02353">
    <property type="entry name" value="CMAS"/>
    <property type="match status" value="1"/>
</dbReference>
<dbReference type="AlphaFoldDB" id="A0AAV9BV20"/>
<dbReference type="PANTHER" id="PTHR43675">
    <property type="entry name" value="ARSENITE METHYLTRANSFERASE"/>
    <property type="match status" value="1"/>
</dbReference>
<sequence length="314" mass="34275">MKAKPRIIIDHLIRIVRSSDFYGSNFALYDLSPPSTSSSSSSPSTISFNDGSSAYSALLRTVLFGPDCGVVSPSTPEKSPDGRGSSPSRNIFRFKTESRRPYRSISPYDFDGALPPEGPSVTKLCDLGAGDSVCSVGWAQRGTHLAVGTNNGKVEVLRECNHVNPQYEEEGNIFLNSRTDDEDLMIAQLQKVSSVLIEKAKVNAEHEILEIGCGWGTLAIEVVKRTVCKFTGITLSEEQLKFAEWGVLEAELQAKVNAEHEILEIGCGWGTLAIEVVKRTVCKFTGITLSEEQLKFAEWGVLEAELQGSGYFKA</sequence>
<comment type="caution">
    <text evidence="2">The sequence shown here is derived from an EMBL/GenBank/DDBJ whole genome shotgun (WGS) entry which is preliminary data.</text>
</comment>
<organism evidence="2 3">
    <name type="scientific">Acorus gramineus</name>
    <name type="common">Dwarf sweet flag</name>
    <dbReference type="NCBI Taxonomy" id="55184"/>
    <lineage>
        <taxon>Eukaryota</taxon>
        <taxon>Viridiplantae</taxon>
        <taxon>Streptophyta</taxon>
        <taxon>Embryophyta</taxon>
        <taxon>Tracheophyta</taxon>
        <taxon>Spermatophyta</taxon>
        <taxon>Magnoliopsida</taxon>
        <taxon>Liliopsida</taxon>
        <taxon>Acoraceae</taxon>
        <taxon>Acorus</taxon>
    </lineage>
</organism>
<dbReference type="SUPFAM" id="SSF50969">
    <property type="entry name" value="YVTN repeat-like/Quinoprotein amine dehydrogenase"/>
    <property type="match status" value="1"/>
</dbReference>
<gene>
    <name evidence="2" type="ORF">QJS04_geneDACA017924</name>
</gene>
<dbReference type="EMBL" id="JAUJYN010000001">
    <property type="protein sequence ID" value="KAK1280575.1"/>
    <property type="molecule type" value="Genomic_DNA"/>
</dbReference>
<evidence type="ECO:0000313" key="3">
    <source>
        <dbReference type="Proteomes" id="UP001179952"/>
    </source>
</evidence>
<keyword evidence="3" id="KW-1185">Reference proteome</keyword>
<proteinExistence type="predicted"/>
<dbReference type="Gene3D" id="3.40.50.150">
    <property type="entry name" value="Vaccinia Virus protein VP39"/>
    <property type="match status" value="2"/>
</dbReference>
<protein>
    <submittedName>
        <fullName evidence="2">Protein FIZZY-RELATED 2</fullName>
    </submittedName>
</protein>
<name>A0AAV9BV20_ACOGR</name>
<dbReference type="SUPFAM" id="SSF53335">
    <property type="entry name" value="S-adenosyl-L-methionine-dependent methyltransferases"/>
    <property type="match status" value="2"/>
</dbReference>
<dbReference type="InterPro" id="IPR029063">
    <property type="entry name" value="SAM-dependent_MTases_sf"/>
</dbReference>
<feature type="region of interest" description="Disordered" evidence="1">
    <location>
        <begin position="71"/>
        <end position="93"/>
    </location>
</feature>
<dbReference type="Proteomes" id="UP001179952">
    <property type="component" value="Unassembled WGS sequence"/>
</dbReference>
<evidence type="ECO:0000256" key="1">
    <source>
        <dbReference type="SAM" id="MobiDB-lite"/>
    </source>
</evidence>
<dbReference type="InterPro" id="IPR011044">
    <property type="entry name" value="Quino_amine_DH_bsu"/>
</dbReference>
<evidence type="ECO:0000313" key="2">
    <source>
        <dbReference type="EMBL" id="KAK1280575.1"/>
    </source>
</evidence>
<reference evidence="2" key="1">
    <citation type="journal article" date="2023" name="Nat. Commun.">
        <title>Diploid and tetraploid genomes of Acorus and the evolution of monocots.</title>
        <authorList>
            <person name="Ma L."/>
            <person name="Liu K.W."/>
            <person name="Li Z."/>
            <person name="Hsiao Y.Y."/>
            <person name="Qi Y."/>
            <person name="Fu T."/>
            <person name="Tang G.D."/>
            <person name="Zhang D."/>
            <person name="Sun W.H."/>
            <person name="Liu D.K."/>
            <person name="Li Y."/>
            <person name="Chen G.Z."/>
            <person name="Liu X.D."/>
            <person name="Liao X.Y."/>
            <person name="Jiang Y.T."/>
            <person name="Yu X."/>
            <person name="Hao Y."/>
            <person name="Huang J."/>
            <person name="Zhao X.W."/>
            <person name="Ke S."/>
            <person name="Chen Y.Y."/>
            <person name="Wu W.L."/>
            <person name="Hsu J.L."/>
            <person name="Lin Y.F."/>
            <person name="Huang M.D."/>
            <person name="Li C.Y."/>
            <person name="Huang L."/>
            <person name="Wang Z.W."/>
            <person name="Zhao X."/>
            <person name="Zhong W.Y."/>
            <person name="Peng D.H."/>
            <person name="Ahmad S."/>
            <person name="Lan S."/>
            <person name="Zhang J.S."/>
            <person name="Tsai W.C."/>
            <person name="Van de Peer Y."/>
            <person name="Liu Z.J."/>
        </authorList>
    </citation>
    <scope>NUCLEOTIDE SEQUENCE</scope>
    <source>
        <strain evidence="2">SCP</strain>
    </source>
</reference>
<dbReference type="CDD" id="cd02440">
    <property type="entry name" value="AdoMet_MTases"/>
    <property type="match status" value="2"/>
</dbReference>
<dbReference type="PANTHER" id="PTHR43675:SF30">
    <property type="entry name" value="CYCLOPROPANE-FATTY-ACYL-PHOSPHOLIPID SYNTHASE"/>
    <property type="match status" value="1"/>
</dbReference>
<dbReference type="InterPro" id="IPR026669">
    <property type="entry name" value="Arsenite_MeTrfase-like"/>
</dbReference>
<accession>A0AAV9BV20</accession>